<evidence type="ECO:0000256" key="6">
    <source>
        <dbReference type="SAM" id="MobiDB-lite"/>
    </source>
</evidence>
<feature type="domain" description="Rhodopsin" evidence="8">
    <location>
        <begin position="45"/>
        <end position="255"/>
    </location>
</feature>
<dbReference type="GO" id="GO:0016020">
    <property type="term" value="C:membrane"/>
    <property type="evidence" value="ECO:0007669"/>
    <property type="project" value="UniProtKB-SubCell"/>
</dbReference>
<feature type="transmembrane region" description="Helical" evidence="7">
    <location>
        <begin position="104"/>
        <end position="128"/>
    </location>
</feature>
<feature type="compositionally biased region" description="Polar residues" evidence="6">
    <location>
        <begin position="561"/>
        <end position="579"/>
    </location>
</feature>
<dbReference type="PANTHER" id="PTHR33048">
    <property type="entry name" value="PTH11-LIKE INTEGRAL MEMBRANE PROTEIN (AFU_ORTHOLOGUE AFUA_5G11245)"/>
    <property type="match status" value="1"/>
</dbReference>
<feature type="transmembrane region" description="Helical" evidence="7">
    <location>
        <begin position="30"/>
        <end position="51"/>
    </location>
</feature>
<dbReference type="OrthoDB" id="5398233at2759"/>
<organism evidence="9 10">
    <name type="scientific">Diplodia seriata</name>
    <dbReference type="NCBI Taxonomy" id="420778"/>
    <lineage>
        <taxon>Eukaryota</taxon>
        <taxon>Fungi</taxon>
        <taxon>Dikarya</taxon>
        <taxon>Ascomycota</taxon>
        <taxon>Pezizomycotina</taxon>
        <taxon>Dothideomycetes</taxon>
        <taxon>Dothideomycetes incertae sedis</taxon>
        <taxon>Botryosphaeriales</taxon>
        <taxon>Botryosphaeriaceae</taxon>
        <taxon>Diplodia</taxon>
    </lineage>
</organism>
<comment type="similarity">
    <text evidence="5">Belongs to the SAT4 family.</text>
</comment>
<feature type="region of interest" description="Disordered" evidence="6">
    <location>
        <begin position="462"/>
        <end position="593"/>
    </location>
</feature>
<dbReference type="EMBL" id="MSZU01000076">
    <property type="protein sequence ID" value="OMP87690.1"/>
    <property type="molecule type" value="Genomic_DNA"/>
</dbReference>
<dbReference type="AlphaFoldDB" id="A0A1S8BJH1"/>
<gene>
    <name evidence="9" type="ORF">BK809_0007777</name>
</gene>
<comment type="subcellular location">
    <subcellularLocation>
        <location evidence="1">Membrane</location>
        <topology evidence="1">Multi-pass membrane protein</topology>
    </subcellularLocation>
</comment>
<evidence type="ECO:0000259" key="8">
    <source>
        <dbReference type="Pfam" id="PF20684"/>
    </source>
</evidence>
<feature type="transmembrane region" description="Helical" evidence="7">
    <location>
        <begin position="63"/>
        <end position="84"/>
    </location>
</feature>
<evidence type="ECO:0000256" key="4">
    <source>
        <dbReference type="ARBA" id="ARBA00023136"/>
    </source>
</evidence>
<feature type="region of interest" description="Disordered" evidence="6">
    <location>
        <begin position="338"/>
        <end position="406"/>
    </location>
</feature>
<evidence type="ECO:0000313" key="10">
    <source>
        <dbReference type="Proteomes" id="UP000190776"/>
    </source>
</evidence>
<feature type="compositionally biased region" description="Acidic residues" evidence="6">
    <location>
        <begin position="383"/>
        <end position="393"/>
    </location>
</feature>
<sequence>MSDLLRARSFYDNPPPAPRTRLENHPTLLFSWWCTCLSFVIILFRLCGRFVRTERFFREDKVMALSILPLFVRMGLVHVILIYGTNNVDTSNLTDPRHIWMREVGSKLVLCSRICYAAFIWTAKLGVCEFLARMVETFWRREYELTLRWIRYFLVATFVAIVIATLGECQPFSHYWQVIPDPGPQCRTGYAQLITMGVCDITTDILLVCFPIPMVLKSAIPFKRKCRLVLLFSMSIILICITGVRIPEVIKHQGRQQYRTVFASCEILGAASVSNAIVLGSFLRDRGVKKAKKYKLGSVSDSIDRASQRRPTLTSQHMGGSVEDLIREMGWRMPKDLEAQDREPRPAPVALPASPLPHVRKPSFVGNGKGWQFPKHDSIRDSEESDAQFDVLDDPAPSPKETHAASRQRLSFFDVGGLLDPSNSSTPSSLVPSPTSTTVAQDFATTPRRGSRALLQDLGGLRVPGRRSSQHPSVAEGECYELSPRNAEIRSSGSTLHLPRGTAGPQLTRYENRRSLQDVGGLLGHNGSETPGQIQPDSDDASGISPTSSPAPIIRDPSPTSPALRTDTQGPLPSRSQDMGSPLTEEKEDDPLR</sequence>
<feature type="transmembrane region" description="Helical" evidence="7">
    <location>
        <begin position="190"/>
        <end position="216"/>
    </location>
</feature>
<keyword evidence="3 7" id="KW-1133">Transmembrane helix</keyword>
<evidence type="ECO:0000256" key="2">
    <source>
        <dbReference type="ARBA" id="ARBA00022692"/>
    </source>
</evidence>
<keyword evidence="2 7" id="KW-0812">Transmembrane</keyword>
<evidence type="ECO:0000313" key="9">
    <source>
        <dbReference type="EMBL" id="OMP87690.1"/>
    </source>
</evidence>
<dbReference type="InterPro" id="IPR052337">
    <property type="entry name" value="SAT4-like"/>
</dbReference>
<comment type="caution">
    <text evidence="9">The sequence shown here is derived from an EMBL/GenBank/DDBJ whole genome shotgun (WGS) entry which is preliminary data.</text>
</comment>
<dbReference type="Proteomes" id="UP000190776">
    <property type="component" value="Unassembled WGS sequence"/>
</dbReference>
<feature type="compositionally biased region" description="Low complexity" evidence="6">
    <location>
        <begin position="422"/>
        <end position="438"/>
    </location>
</feature>
<protein>
    <recommendedName>
        <fullName evidence="8">Rhodopsin domain-containing protein</fullName>
    </recommendedName>
</protein>
<feature type="transmembrane region" description="Helical" evidence="7">
    <location>
        <begin position="228"/>
        <end position="246"/>
    </location>
</feature>
<feature type="region of interest" description="Disordered" evidence="6">
    <location>
        <begin position="422"/>
        <end position="450"/>
    </location>
</feature>
<reference evidence="9 10" key="1">
    <citation type="submission" date="2017-01" db="EMBL/GenBank/DDBJ databases">
        <title>Draft genome sequence of Diplodia seriata F98.1, a fungal species involved in grapevine trunk diseases.</title>
        <authorList>
            <person name="Robert-Siegwald G."/>
            <person name="Vallet J."/>
            <person name="Abou-Mansour E."/>
            <person name="Xu J."/>
            <person name="Rey P."/>
            <person name="Bertsch C."/>
            <person name="Rego C."/>
            <person name="Larignon P."/>
            <person name="Fontaine F."/>
            <person name="Lebrun M.-H."/>
        </authorList>
    </citation>
    <scope>NUCLEOTIDE SEQUENCE [LARGE SCALE GENOMIC DNA]</scope>
    <source>
        <strain evidence="9 10">F98.1</strain>
    </source>
</reference>
<dbReference type="PANTHER" id="PTHR33048:SF19">
    <property type="entry name" value="MEMBRANE PROTEIN PTH11-LIKE, PUTATIVE (AFU_ORTHOLOGUE AFUA_1G14080)-RELATED"/>
    <property type="match status" value="1"/>
</dbReference>
<accession>A0A1S8BJH1</accession>
<evidence type="ECO:0000256" key="5">
    <source>
        <dbReference type="ARBA" id="ARBA00038359"/>
    </source>
</evidence>
<feature type="transmembrane region" description="Helical" evidence="7">
    <location>
        <begin position="149"/>
        <end position="167"/>
    </location>
</feature>
<keyword evidence="4 7" id="KW-0472">Membrane</keyword>
<evidence type="ECO:0000256" key="7">
    <source>
        <dbReference type="SAM" id="Phobius"/>
    </source>
</evidence>
<feature type="compositionally biased region" description="Low complexity" evidence="6">
    <location>
        <begin position="348"/>
        <end position="357"/>
    </location>
</feature>
<dbReference type="Pfam" id="PF20684">
    <property type="entry name" value="Fung_rhodopsin"/>
    <property type="match status" value="1"/>
</dbReference>
<evidence type="ECO:0000256" key="3">
    <source>
        <dbReference type="ARBA" id="ARBA00022989"/>
    </source>
</evidence>
<feature type="compositionally biased region" description="Polar residues" evidence="6">
    <location>
        <begin position="527"/>
        <end position="536"/>
    </location>
</feature>
<proteinExistence type="inferred from homology"/>
<feature type="transmembrane region" description="Helical" evidence="7">
    <location>
        <begin position="258"/>
        <end position="283"/>
    </location>
</feature>
<dbReference type="InterPro" id="IPR049326">
    <property type="entry name" value="Rhodopsin_dom_fungi"/>
</dbReference>
<name>A0A1S8BJH1_9PEZI</name>
<evidence type="ECO:0000256" key="1">
    <source>
        <dbReference type="ARBA" id="ARBA00004141"/>
    </source>
</evidence>